<dbReference type="NCBIfam" id="TIGR00831">
    <property type="entry name" value="a_cpa1"/>
    <property type="match status" value="1"/>
</dbReference>
<dbReference type="PANTHER" id="PTHR10110:SF86">
    <property type="entry name" value="SODIUM_HYDROGEN EXCHANGER 7"/>
    <property type="match status" value="1"/>
</dbReference>
<evidence type="ECO:0000256" key="3">
    <source>
        <dbReference type="ARBA" id="ARBA00022475"/>
    </source>
</evidence>
<dbReference type="GO" id="GO:0098719">
    <property type="term" value="P:sodium ion import across plasma membrane"/>
    <property type="evidence" value="ECO:0007669"/>
    <property type="project" value="TreeGrafter"/>
</dbReference>
<comment type="caution">
    <text evidence="10">Lacks conserved residue(s) required for the propagation of feature annotation.</text>
</comment>
<organism evidence="12 13">
    <name type="scientific">Lentzea albidocapillata subsp. violacea</name>
    <dbReference type="NCBI Taxonomy" id="128104"/>
    <lineage>
        <taxon>Bacteria</taxon>
        <taxon>Bacillati</taxon>
        <taxon>Actinomycetota</taxon>
        <taxon>Actinomycetes</taxon>
        <taxon>Pseudonocardiales</taxon>
        <taxon>Pseudonocardiaceae</taxon>
        <taxon>Lentzea</taxon>
    </lineage>
</organism>
<keyword evidence="3 10" id="KW-1003">Cell membrane</keyword>
<evidence type="ECO:0000256" key="9">
    <source>
        <dbReference type="ARBA" id="ARBA00023201"/>
    </source>
</evidence>
<name>A0A1G9M3C3_9PSEU</name>
<accession>A0A1G9M3C3</accession>
<evidence type="ECO:0000256" key="4">
    <source>
        <dbReference type="ARBA" id="ARBA00022692"/>
    </source>
</evidence>
<dbReference type="GO" id="GO:0015385">
    <property type="term" value="F:sodium:proton antiporter activity"/>
    <property type="evidence" value="ECO:0007669"/>
    <property type="project" value="InterPro"/>
</dbReference>
<keyword evidence="7 10" id="KW-0406">Ion transport</keyword>
<keyword evidence="10" id="KW-0050">Antiport</keyword>
<evidence type="ECO:0000256" key="2">
    <source>
        <dbReference type="ARBA" id="ARBA00022448"/>
    </source>
</evidence>
<dbReference type="GO" id="GO:0051453">
    <property type="term" value="P:regulation of intracellular pH"/>
    <property type="evidence" value="ECO:0007669"/>
    <property type="project" value="TreeGrafter"/>
</dbReference>
<dbReference type="InterPro" id="IPR004705">
    <property type="entry name" value="Cation/H_exchanger_CPA1_bac"/>
</dbReference>
<reference evidence="13" key="1">
    <citation type="submission" date="2016-10" db="EMBL/GenBank/DDBJ databases">
        <authorList>
            <person name="Varghese N."/>
            <person name="Submissions S."/>
        </authorList>
    </citation>
    <scope>NUCLEOTIDE SEQUENCE [LARGE SCALE GENOMIC DNA]</scope>
    <source>
        <strain evidence="13">DSM 44796</strain>
    </source>
</reference>
<evidence type="ECO:0000256" key="6">
    <source>
        <dbReference type="ARBA" id="ARBA00023053"/>
    </source>
</evidence>
<proteinExistence type="inferred from homology"/>
<dbReference type="Gene3D" id="6.10.140.1330">
    <property type="match status" value="1"/>
</dbReference>
<gene>
    <name evidence="12" type="ORF">SAMN04488074_112267</name>
</gene>
<feature type="transmembrane region" description="Helical" evidence="10">
    <location>
        <begin position="113"/>
        <end position="133"/>
    </location>
</feature>
<keyword evidence="2 10" id="KW-0813">Transport</keyword>
<dbReference type="GO" id="GO:0015386">
    <property type="term" value="F:potassium:proton antiporter activity"/>
    <property type="evidence" value="ECO:0007669"/>
    <property type="project" value="TreeGrafter"/>
</dbReference>
<evidence type="ECO:0000256" key="8">
    <source>
        <dbReference type="ARBA" id="ARBA00023136"/>
    </source>
</evidence>
<feature type="transmembrane region" description="Helical" evidence="10">
    <location>
        <begin position="85"/>
        <end position="107"/>
    </location>
</feature>
<keyword evidence="6 10" id="KW-0915">Sodium</keyword>
<dbReference type="InterPro" id="IPR006153">
    <property type="entry name" value="Cation/H_exchanger_TM"/>
</dbReference>
<keyword evidence="5 10" id="KW-1133">Transmembrane helix</keyword>
<dbReference type="RefSeq" id="WP_090009353.1">
    <property type="nucleotide sequence ID" value="NZ_FNET01000012.1"/>
</dbReference>
<feature type="transmembrane region" description="Helical" evidence="10">
    <location>
        <begin position="153"/>
        <end position="175"/>
    </location>
</feature>
<dbReference type="Proteomes" id="UP000199682">
    <property type="component" value="Unassembled WGS sequence"/>
</dbReference>
<evidence type="ECO:0000313" key="12">
    <source>
        <dbReference type="EMBL" id="SDL68654.1"/>
    </source>
</evidence>
<keyword evidence="9 10" id="KW-0739">Sodium transport</keyword>
<feature type="transmembrane region" description="Helical" evidence="10">
    <location>
        <begin position="374"/>
        <end position="398"/>
    </location>
</feature>
<evidence type="ECO:0000256" key="1">
    <source>
        <dbReference type="ARBA" id="ARBA00004651"/>
    </source>
</evidence>
<sequence length="518" mass="55561">MSGMFGPELLLLLLGALIVTAVARRLNWSAPLVLVAVGLIVSFIPGVPEFELDPHLILLVVLPPLLYSAALDSSYLNIRANLRPIGFLAVGLVLFTTFVVGVTAKLVFPDLPFAAALVLGAVVAPPDAVAAVAIGRKLGLQRRAMTLLVGESLINDATALTAFKVAVAAAAGAAMHPLDGVWMFVKVTIGGIAIGLVVGVVVRFLRKRLCEGVLESALGLLVPFGAYLLAEEGFHVSGVLAVVVAGLYIGHNAPRGSYRTRLQDGAVWRSVDALMESFVFALIGLQVSSIIRNVELGAGLLLGAGAVLLATILARFVWMYPASYLPVFLNKRIREREGVPHLGQVTVIAWAGMRGVVTLAAAAAIPTDVPGRDVILFCAFTVTVATLLLQGTTLPWLINKIGFEGDDARTDALAEAQVQHRAAQAAVTRLDQETEGVPDHVRDQLRSLAEHRGNAAWERLGRQEEESPAAAYRRLRRVMLSAERDEFVRARDKGEIDDEVLFRVLRELDLEEAALSRE</sequence>
<feature type="transmembrane region" description="Helical" evidence="10">
    <location>
        <begin position="212"/>
        <end position="230"/>
    </location>
</feature>
<dbReference type="EMBL" id="FNET01000012">
    <property type="protein sequence ID" value="SDL68654.1"/>
    <property type="molecule type" value="Genomic_DNA"/>
</dbReference>
<evidence type="ECO:0000259" key="11">
    <source>
        <dbReference type="Pfam" id="PF00999"/>
    </source>
</evidence>
<protein>
    <submittedName>
        <fullName evidence="12">Sodium/proton antiporter, CPA1 family (TC 2.A.36)</fullName>
    </submittedName>
</protein>
<evidence type="ECO:0000313" key="13">
    <source>
        <dbReference type="Proteomes" id="UP000199682"/>
    </source>
</evidence>
<feature type="transmembrane region" description="Helical" evidence="10">
    <location>
        <begin position="56"/>
        <end position="78"/>
    </location>
</feature>
<comment type="subcellular location">
    <subcellularLocation>
        <location evidence="1 10">Cell membrane</location>
        <topology evidence="1 10">Multi-pass membrane protein</topology>
    </subcellularLocation>
</comment>
<evidence type="ECO:0000256" key="5">
    <source>
        <dbReference type="ARBA" id="ARBA00022989"/>
    </source>
</evidence>
<keyword evidence="8 10" id="KW-0472">Membrane</keyword>
<dbReference type="PANTHER" id="PTHR10110">
    <property type="entry name" value="SODIUM/HYDROGEN EXCHANGER"/>
    <property type="match status" value="1"/>
</dbReference>
<dbReference type="Pfam" id="PF00999">
    <property type="entry name" value="Na_H_Exchanger"/>
    <property type="match status" value="1"/>
</dbReference>
<comment type="similarity">
    <text evidence="10">Belongs to the monovalent cation:proton antiporter 1 (CPA1) transporter (TC 2.A.36) family.</text>
</comment>
<evidence type="ECO:0000256" key="10">
    <source>
        <dbReference type="RuleBase" id="RU366002"/>
    </source>
</evidence>
<dbReference type="GO" id="GO:0005886">
    <property type="term" value="C:plasma membrane"/>
    <property type="evidence" value="ECO:0007669"/>
    <property type="project" value="UniProtKB-SubCell"/>
</dbReference>
<feature type="domain" description="Cation/H+ exchanger transmembrane" evidence="11">
    <location>
        <begin position="14"/>
        <end position="399"/>
    </location>
</feature>
<dbReference type="AlphaFoldDB" id="A0A1G9M3C3"/>
<comment type="function">
    <text evidence="10">Na(+)/H(+) antiporter that extrudes sodium in exchange for external protons.</text>
</comment>
<feature type="transmembrane region" description="Helical" evidence="10">
    <location>
        <begin position="181"/>
        <end position="205"/>
    </location>
</feature>
<feature type="transmembrane region" description="Helical" evidence="10">
    <location>
        <begin position="236"/>
        <end position="253"/>
    </location>
</feature>
<feature type="transmembrane region" description="Helical" evidence="10">
    <location>
        <begin position="339"/>
        <end position="362"/>
    </location>
</feature>
<feature type="transmembrane region" description="Helical" evidence="10">
    <location>
        <begin position="297"/>
        <end position="318"/>
    </location>
</feature>
<evidence type="ECO:0000256" key="7">
    <source>
        <dbReference type="ARBA" id="ARBA00023065"/>
    </source>
</evidence>
<keyword evidence="4 10" id="KW-0812">Transmembrane</keyword>
<dbReference type="InterPro" id="IPR018422">
    <property type="entry name" value="Cation/H_exchanger_CPA1"/>
</dbReference>